<accession>A0ABW1NVU2</accession>
<name>A0ABW1NVU2_9ACTN</name>
<evidence type="ECO:0000313" key="3">
    <source>
        <dbReference type="EMBL" id="MFC6086587.1"/>
    </source>
</evidence>
<evidence type="ECO:0000256" key="1">
    <source>
        <dbReference type="SAM" id="MobiDB-lite"/>
    </source>
</evidence>
<dbReference type="RefSeq" id="WP_380761932.1">
    <property type="nucleotide sequence ID" value="NZ_JBHSRF010000093.1"/>
</dbReference>
<feature type="chain" id="PRO_5045850315" evidence="2">
    <location>
        <begin position="23"/>
        <end position="1134"/>
    </location>
</feature>
<sequence>MLAVLATMAALAALGPAVPALADDRVVCRVTFVVTTGPDGIRDDTILTVSLGDQAADPVDLVRTFIFEDSDGDGTPDPGGGTTFRRGGTGDRPHTTFTWHARLRDCVSDATLRQGFLFKQITAGDDWDLQGLRVVDRDEPRRVYFDRPAADGPVHRFGDDPSGDGTWSTTQRDVNAVCRVTITVSTGGDGLRDDSEEHVSLGGQRLIFEDWNGDGRVDPYVYENADGEPGNEQPGGVRYHNGGTGDLEHATFTWHARLAPCLPLPLLGRGLEIRHVNRAEDWRADNWDMTGFRLVDRDTRRVYADRPASGTVIHRFEKNANQTWHTPIFPVVDPDPALDTDHDGLTDRVELFGKLGEDGLVDRWLPDHGADPCRKTLAVEIDWFEAGDVSDRPSRAAMDEAVDMFDEAPVDAPETCPYAWGATPGVQLLTDLSNGLTVTPEERETPLNVPDPVTGRTPFDELREDHFTPGREGVFFYNLWGYTHNGLDSSGTSGLGPRENDFVVTLGNVQDPTDRAQAATFVHELGHVLGLGHGGGDHANFKPNHLSVMNYRYSTIGVPDMSAWRATLARMPQGTDFDPATQRAILESVSHIDYSDTRLPTLRRDALPEVSGIGAFADSVAAWWDPSRTLRVGDARQGLDWDFSAGGVPDPVAAASVDVMSGFQVCVAPRTPAGQPAQPVVATPVDDDEPFEGKIIAGRDGECDTPAVPGQAGDLQVEDPGVHYPTKYGYQNGVTGFDDWEHILFRIGDTPESHLPLSPPDPGIGAAEDARNVARLFEALTAAATPTVPAPRWGYAYMNEATPAVGVPVPLNHVQWTTGRRDPATAGHRASVTRTGTGEYEVRLPDVGAAGGMPHVTAFRTTYRGRTCAVAGYGQDGPDETVRVRCLDQAGAPIDWWFTIFFAAATPGGAPYATVRYDRPGGTADLAPVVNDGTFNSEGRVDDVRRTGTGRYTVTLHGPGFAADSGYVQITPYGTGTPARCHPEGTTPVADGLEVAVGCYAVGAGPETRADSPWLLSYIRDGGLHHDPSVPAAYLTTTGDPAAPSVDPRHSWSSTGETPSVTRLGAGHYRVIYDGIGKPWDNVQVSSNSPGRYCFLGTFASYSRPPELLVDVYCHNTAGLPADSLFGFAYVRGY</sequence>
<proteinExistence type="predicted"/>
<dbReference type="Proteomes" id="UP001596137">
    <property type="component" value="Unassembled WGS sequence"/>
</dbReference>
<feature type="region of interest" description="Disordered" evidence="1">
    <location>
        <begin position="68"/>
        <end position="91"/>
    </location>
</feature>
<evidence type="ECO:0000313" key="4">
    <source>
        <dbReference type="Proteomes" id="UP001596137"/>
    </source>
</evidence>
<comment type="caution">
    <text evidence="3">The sequence shown here is derived from an EMBL/GenBank/DDBJ whole genome shotgun (WGS) entry which is preliminary data.</text>
</comment>
<feature type="signal peptide" evidence="2">
    <location>
        <begin position="1"/>
        <end position="22"/>
    </location>
</feature>
<feature type="region of interest" description="Disordered" evidence="1">
    <location>
        <begin position="1030"/>
        <end position="1059"/>
    </location>
</feature>
<organism evidence="3 4">
    <name type="scientific">Sphaerisporangium aureirubrum</name>
    <dbReference type="NCBI Taxonomy" id="1544736"/>
    <lineage>
        <taxon>Bacteria</taxon>
        <taxon>Bacillati</taxon>
        <taxon>Actinomycetota</taxon>
        <taxon>Actinomycetes</taxon>
        <taxon>Streptosporangiales</taxon>
        <taxon>Streptosporangiaceae</taxon>
        <taxon>Sphaerisporangium</taxon>
    </lineage>
</organism>
<evidence type="ECO:0000256" key="2">
    <source>
        <dbReference type="SAM" id="SignalP"/>
    </source>
</evidence>
<keyword evidence="2" id="KW-0732">Signal</keyword>
<dbReference type="SUPFAM" id="SSF55486">
    <property type="entry name" value="Metalloproteases ('zincins'), catalytic domain"/>
    <property type="match status" value="1"/>
</dbReference>
<reference evidence="4" key="1">
    <citation type="journal article" date="2019" name="Int. J. Syst. Evol. Microbiol.">
        <title>The Global Catalogue of Microorganisms (GCM) 10K type strain sequencing project: providing services to taxonomists for standard genome sequencing and annotation.</title>
        <authorList>
            <consortium name="The Broad Institute Genomics Platform"/>
            <consortium name="The Broad Institute Genome Sequencing Center for Infectious Disease"/>
            <person name="Wu L."/>
            <person name="Ma J."/>
        </authorList>
    </citation>
    <scope>NUCLEOTIDE SEQUENCE [LARGE SCALE GENOMIC DNA]</scope>
    <source>
        <strain evidence="4">JCM 30346</strain>
    </source>
</reference>
<protein>
    <submittedName>
        <fullName evidence="3">Uncharacterized protein</fullName>
    </submittedName>
</protein>
<keyword evidence="4" id="KW-1185">Reference proteome</keyword>
<gene>
    <name evidence="3" type="ORF">ACFP1K_35840</name>
</gene>
<dbReference type="Gene3D" id="3.40.390.10">
    <property type="entry name" value="Collagenase (Catalytic Domain)"/>
    <property type="match status" value="1"/>
</dbReference>
<dbReference type="EMBL" id="JBHSRF010000093">
    <property type="protein sequence ID" value="MFC6086587.1"/>
    <property type="molecule type" value="Genomic_DNA"/>
</dbReference>
<dbReference type="InterPro" id="IPR024079">
    <property type="entry name" value="MetalloPept_cat_dom_sf"/>
</dbReference>